<dbReference type="HOGENOM" id="CLU_138689_1_0_1"/>
<keyword evidence="1" id="KW-0732">Signal</keyword>
<dbReference type="AlphaFoldDB" id="A0A0C9ZZW0"/>
<keyword evidence="3" id="KW-1185">Reference proteome</keyword>
<feature type="signal peptide" evidence="1">
    <location>
        <begin position="1"/>
        <end position="15"/>
    </location>
</feature>
<proteinExistence type="predicted"/>
<feature type="chain" id="PRO_5012113471" evidence="1">
    <location>
        <begin position="16"/>
        <end position="79"/>
    </location>
</feature>
<accession>A0A0C9ZZW0</accession>
<evidence type="ECO:0000313" key="2">
    <source>
        <dbReference type="EMBL" id="KIK27782.1"/>
    </source>
</evidence>
<name>A0A0C9ZZW0_9AGAM</name>
<protein>
    <submittedName>
        <fullName evidence="2">Uncharacterized protein</fullName>
    </submittedName>
</protein>
<gene>
    <name evidence="2" type="ORF">PISMIDRAFT_92811</name>
</gene>
<reference evidence="2 3" key="1">
    <citation type="submission" date="2014-04" db="EMBL/GenBank/DDBJ databases">
        <authorList>
            <consortium name="DOE Joint Genome Institute"/>
            <person name="Kuo A."/>
            <person name="Kohler A."/>
            <person name="Costa M.D."/>
            <person name="Nagy L.G."/>
            <person name="Floudas D."/>
            <person name="Copeland A."/>
            <person name="Barry K.W."/>
            <person name="Cichocki N."/>
            <person name="Veneault-Fourrey C."/>
            <person name="LaButti K."/>
            <person name="Lindquist E.A."/>
            <person name="Lipzen A."/>
            <person name="Lundell T."/>
            <person name="Morin E."/>
            <person name="Murat C."/>
            <person name="Sun H."/>
            <person name="Tunlid A."/>
            <person name="Henrissat B."/>
            <person name="Grigoriev I.V."/>
            <person name="Hibbett D.S."/>
            <person name="Martin F."/>
            <person name="Nordberg H.P."/>
            <person name="Cantor M.N."/>
            <person name="Hua S.X."/>
        </authorList>
    </citation>
    <scope>NUCLEOTIDE SEQUENCE [LARGE SCALE GENOMIC DNA]</scope>
    <source>
        <strain evidence="2 3">441</strain>
    </source>
</reference>
<reference evidence="3" key="2">
    <citation type="submission" date="2015-01" db="EMBL/GenBank/DDBJ databases">
        <title>Evolutionary Origins and Diversification of the Mycorrhizal Mutualists.</title>
        <authorList>
            <consortium name="DOE Joint Genome Institute"/>
            <consortium name="Mycorrhizal Genomics Consortium"/>
            <person name="Kohler A."/>
            <person name="Kuo A."/>
            <person name="Nagy L.G."/>
            <person name="Floudas D."/>
            <person name="Copeland A."/>
            <person name="Barry K.W."/>
            <person name="Cichocki N."/>
            <person name="Veneault-Fourrey C."/>
            <person name="LaButti K."/>
            <person name="Lindquist E.A."/>
            <person name="Lipzen A."/>
            <person name="Lundell T."/>
            <person name="Morin E."/>
            <person name="Murat C."/>
            <person name="Riley R."/>
            <person name="Ohm R."/>
            <person name="Sun H."/>
            <person name="Tunlid A."/>
            <person name="Henrissat B."/>
            <person name="Grigoriev I.V."/>
            <person name="Hibbett D.S."/>
            <person name="Martin F."/>
        </authorList>
    </citation>
    <scope>NUCLEOTIDE SEQUENCE [LARGE SCALE GENOMIC DNA]</scope>
    <source>
        <strain evidence="3">441</strain>
    </source>
</reference>
<dbReference type="EMBL" id="KN833695">
    <property type="protein sequence ID" value="KIK27782.1"/>
    <property type="molecule type" value="Genomic_DNA"/>
</dbReference>
<dbReference type="Proteomes" id="UP000054018">
    <property type="component" value="Unassembled WGS sequence"/>
</dbReference>
<sequence length="79" mass="8681">MSLMIIVGFLALAGGEHVRTVKAGTSTVIYHCVYNTMVQSTSGMLFPASLHIYSPFKDVVLPDNTVVFVIMKVCILLKY</sequence>
<evidence type="ECO:0000313" key="3">
    <source>
        <dbReference type="Proteomes" id="UP000054018"/>
    </source>
</evidence>
<organism evidence="2 3">
    <name type="scientific">Pisolithus microcarpus 441</name>
    <dbReference type="NCBI Taxonomy" id="765257"/>
    <lineage>
        <taxon>Eukaryota</taxon>
        <taxon>Fungi</taxon>
        <taxon>Dikarya</taxon>
        <taxon>Basidiomycota</taxon>
        <taxon>Agaricomycotina</taxon>
        <taxon>Agaricomycetes</taxon>
        <taxon>Agaricomycetidae</taxon>
        <taxon>Boletales</taxon>
        <taxon>Sclerodermatineae</taxon>
        <taxon>Pisolithaceae</taxon>
        <taxon>Pisolithus</taxon>
    </lineage>
</organism>
<dbReference type="OrthoDB" id="3258371at2759"/>
<evidence type="ECO:0000256" key="1">
    <source>
        <dbReference type="SAM" id="SignalP"/>
    </source>
</evidence>